<keyword evidence="5 9" id="KW-0732">Signal</keyword>
<evidence type="ECO:0000313" key="10">
    <source>
        <dbReference type="EMBL" id="PKW28175.1"/>
    </source>
</evidence>
<dbReference type="Proteomes" id="UP000233781">
    <property type="component" value="Unassembled WGS sequence"/>
</dbReference>
<evidence type="ECO:0000256" key="1">
    <source>
        <dbReference type="ARBA" id="ARBA00008520"/>
    </source>
</evidence>
<keyword evidence="4 8" id="KW-0479">Metal-binding</keyword>
<keyword evidence="7" id="KW-0406">Ion transport</keyword>
<keyword evidence="2" id="KW-0813">Transport</keyword>
<dbReference type="RefSeq" id="WP_101396689.1">
    <property type="nucleotide sequence ID" value="NZ_PJNE01000001.1"/>
</dbReference>
<protein>
    <submittedName>
        <fullName evidence="10">Iron(III) transport system substrate-binding protein</fullName>
    </submittedName>
</protein>
<sequence length="343" mass="36215">MRRRTTLIAAAVAAATLGLSACGDGSLEATGSLDGSKLTIYSAQHKNLTQAWGEEFQKETGIQVQIRYGNDSSMGAQIVEEGAGSPADVFLTENSPAMTTVEQAGLLAPVDPATVAQVGARYVPSSKDWVGIAARATVLVYNPGKIKEADLPASLMDLADPRYAGQWGAAAGGADFQAIVSAVLAQEGEQRTEAWLRALKSNAKVYQNNIATMKAVNAGQSAMGVIYHYYWYRDQALQKSSSGNTKLHYFKNQDPGAFVSLSGGGVLKSSKHAADAQKFLAFVTGPQGQKMLRTTDVKEYAVGRGSASDPALPPLDSLEAPEIDPFTLNGPKVIDLMTKAGLL</sequence>
<comment type="caution">
    <text evidence="10">The sequence shown here is derived from an EMBL/GenBank/DDBJ whole genome shotgun (WGS) entry which is preliminary data.</text>
</comment>
<dbReference type="PANTHER" id="PTHR30006">
    <property type="entry name" value="THIAMINE-BINDING PERIPLASMIC PROTEIN-RELATED"/>
    <property type="match status" value="1"/>
</dbReference>
<dbReference type="Pfam" id="PF13343">
    <property type="entry name" value="SBP_bac_6"/>
    <property type="match status" value="1"/>
</dbReference>
<dbReference type="Gene3D" id="3.40.190.10">
    <property type="entry name" value="Periplasmic binding protein-like II"/>
    <property type="match status" value="2"/>
</dbReference>
<dbReference type="GO" id="GO:0006826">
    <property type="term" value="P:iron ion transport"/>
    <property type="evidence" value="ECO:0007669"/>
    <property type="project" value="UniProtKB-KW"/>
</dbReference>
<evidence type="ECO:0000256" key="4">
    <source>
        <dbReference type="ARBA" id="ARBA00022723"/>
    </source>
</evidence>
<evidence type="ECO:0000256" key="3">
    <source>
        <dbReference type="ARBA" id="ARBA00022496"/>
    </source>
</evidence>
<accession>A0A2N3YMT4</accession>
<dbReference type="PROSITE" id="PS01037">
    <property type="entry name" value="SBP_BACTERIAL_1"/>
    <property type="match status" value="1"/>
</dbReference>
<dbReference type="PANTHER" id="PTHR30006:SF15">
    <property type="entry name" value="IRON-UTILIZATION PERIPLASMIC PROTEIN"/>
    <property type="match status" value="1"/>
</dbReference>
<keyword evidence="11" id="KW-1185">Reference proteome</keyword>
<dbReference type="GO" id="GO:0046872">
    <property type="term" value="F:metal ion binding"/>
    <property type="evidence" value="ECO:0007669"/>
    <property type="project" value="UniProtKB-KW"/>
</dbReference>
<dbReference type="InterPro" id="IPR026045">
    <property type="entry name" value="Ferric-bd"/>
</dbReference>
<evidence type="ECO:0000256" key="8">
    <source>
        <dbReference type="PIRSR" id="PIRSR002825-1"/>
    </source>
</evidence>
<feature type="binding site" evidence="8">
    <location>
        <position position="45"/>
    </location>
    <ligand>
        <name>Fe cation</name>
        <dbReference type="ChEBI" id="CHEBI:24875"/>
    </ligand>
</feature>
<dbReference type="GO" id="GO:0055085">
    <property type="term" value="P:transmembrane transport"/>
    <property type="evidence" value="ECO:0007669"/>
    <property type="project" value="InterPro"/>
</dbReference>
<dbReference type="GO" id="GO:0030288">
    <property type="term" value="C:outer membrane-bounded periplasmic space"/>
    <property type="evidence" value="ECO:0007669"/>
    <property type="project" value="TreeGrafter"/>
</dbReference>
<reference evidence="10 11" key="1">
    <citation type="submission" date="2017-12" db="EMBL/GenBank/DDBJ databases">
        <title>Sequencing the genomes of 1000 Actinobacteria strains.</title>
        <authorList>
            <person name="Klenk H.-P."/>
        </authorList>
    </citation>
    <scope>NUCLEOTIDE SEQUENCE [LARGE SCALE GENOMIC DNA]</scope>
    <source>
        <strain evidence="10 11">DSM 12806</strain>
    </source>
</reference>
<dbReference type="PROSITE" id="PS51257">
    <property type="entry name" value="PROKAR_LIPOPROTEIN"/>
    <property type="match status" value="1"/>
</dbReference>
<dbReference type="AlphaFoldDB" id="A0A2N3YMT4"/>
<dbReference type="PIRSF" id="PIRSF002825">
    <property type="entry name" value="CfbpA"/>
    <property type="match status" value="1"/>
</dbReference>
<name>A0A2N3YMT4_9MICO</name>
<proteinExistence type="inferred from homology"/>
<evidence type="ECO:0000256" key="6">
    <source>
        <dbReference type="ARBA" id="ARBA00023004"/>
    </source>
</evidence>
<dbReference type="CDD" id="cd13543">
    <property type="entry name" value="PBP2_Fbp"/>
    <property type="match status" value="1"/>
</dbReference>
<gene>
    <name evidence="10" type="ORF">ATL31_3031</name>
</gene>
<dbReference type="OrthoDB" id="9769567at2"/>
<feature type="binding site" evidence="8">
    <location>
        <position position="229"/>
    </location>
    <ligand>
        <name>Fe cation</name>
        <dbReference type="ChEBI" id="CHEBI:24875"/>
    </ligand>
</feature>
<evidence type="ECO:0000256" key="9">
    <source>
        <dbReference type="SAM" id="SignalP"/>
    </source>
</evidence>
<dbReference type="InterPro" id="IPR006061">
    <property type="entry name" value="SBP_1_CS"/>
</dbReference>
<evidence type="ECO:0000313" key="11">
    <source>
        <dbReference type="Proteomes" id="UP000233781"/>
    </source>
</evidence>
<comment type="similarity">
    <text evidence="1">Belongs to the bacterial solute-binding protein 1 family.</text>
</comment>
<keyword evidence="6 8" id="KW-0408">Iron</keyword>
<dbReference type="EMBL" id="PJNE01000001">
    <property type="protein sequence ID" value="PKW28175.1"/>
    <property type="molecule type" value="Genomic_DNA"/>
</dbReference>
<evidence type="ECO:0000256" key="5">
    <source>
        <dbReference type="ARBA" id="ARBA00022729"/>
    </source>
</evidence>
<feature type="binding site" evidence="8">
    <location>
        <position position="93"/>
    </location>
    <ligand>
        <name>Fe cation</name>
        <dbReference type="ChEBI" id="CHEBI:24875"/>
    </ligand>
</feature>
<feature type="signal peptide" evidence="9">
    <location>
        <begin position="1"/>
        <end position="21"/>
    </location>
</feature>
<evidence type="ECO:0000256" key="2">
    <source>
        <dbReference type="ARBA" id="ARBA00022448"/>
    </source>
</evidence>
<feature type="binding site" evidence="8">
    <location>
        <position position="230"/>
    </location>
    <ligand>
        <name>Fe cation</name>
        <dbReference type="ChEBI" id="CHEBI:24875"/>
    </ligand>
</feature>
<feature type="chain" id="PRO_5038949024" evidence="9">
    <location>
        <begin position="22"/>
        <end position="343"/>
    </location>
</feature>
<keyword evidence="3" id="KW-0410">Iron transport</keyword>
<evidence type="ECO:0000256" key="7">
    <source>
        <dbReference type="ARBA" id="ARBA00023065"/>
    </source>
</evidence>
<dbReference type="SUPFAM" id="SSF53850">
    <property type="entry name" value="Periplasmic binding protein-like II"/>
    <property type="match status" value="1"/>
</dbReference>
<organism evidence="10 11">
    <name type="scientific">Phycicoccus duodecadis</name>
    <dbReference type="NCBI Taxonomy" id="173053"/>
    <lineage>
        <taxon>Bacteria</taxon>
        <taxon>Bacillati</taxon>
        <taxon>Actinomycetota</taxon>
        <taxon>Actinomycetes</taxon>
        <taxon>Micrococcales</taxon>
        <taxon>Intrasporangiaceae</taxon>
        <taxon>Phycicoccus</taxon>
    </lineage>
</organism>